<dbReference type="AlphaFoldDB" id="A0A3A4N7C4"/>
<protein>
    <submittedName>
        <fullName evidence="2">Uncharacterized protein</fullName>
    </submittedName>
</protein>
<organism evidence="2 3">
    <name type="scientific">Abyssobacteria bacterium (strain SURF_5)</name>
    <dbReference type="NCBI Taxonomy" id="2093360"/>
    <lineage>
        <taxon>Bacteria</taxon>
        <taxon>Pseudomonadati</taxon>
        <taxon>Candidatus Hydrogenedentota</taxon>
        <taxon>Candidatus Abyssobacteria</taxon>
    </lineage>
</organism>
<evidence type="ECO:0000256" key="1">
    <source>
        <dbReference type="SAM" id="MobiDB-lite"/>
    </source>
</evidence>
<feature type="compositionally biased region" description="Acidic residues" evidence="1">
    <location>
        <begin position="87"/>
        <end position="112"/>
    </location>
</feature>
<proteinExistence type="predicted"/>
<gene>
    <name evidence="2" type="ORF">C4520_19910</name>
</gene>
<reference evidence="2 3" key="1">
    <citation type="journal article" date="2017" name="ISME J.">
        <title>Energy and carbon metabolisms in a deep terrestrial subsurface fluid microbial community.</title>
        <authorList>
            <person name="Momper L."/>
            <person name="Jungbluth S.P."/>
            <person name="Lee M.D."/>
            <person name="Amend J.P."/>
        </authorList>
    </citation>
    <scope>NUCLEOTIDE SEQUENCE [LARGE SCALE GENOMIC DNA]</scope>
    <source>
        <strain evidence="2">SURF_5</strain>
    </source>
</reference>
<evidence type="ECO:0000313" key="2">
    <source>
        <dbReference type="EMBL" id="RJP15639.1"/>
    </source>
</evidence>
<feature type="region of interest" description="Disordered" evidence="1">
    <location>
        <begin position="77"/>
        <end position="112"/>
    </location>
</feature>
<dbReference type="EMBL" id="QZKU01000132">
    <property type="protein sequence ID" value="RJP15639.1"/>
    <property type="molecule type" value="Genomic_DNA"/>
</dbReference>
<accession>A0A3A4N7C4</accession>
<evidence type="ECO:0000313" key="3">
    <source>
        <dbReference type="Proteomes" id="UP000265882"/>
    </source>
</evidence>
<sequence>MSERVIREVFVNVNMPGQRPAAFGKQSKQKGDVMCYNCGCGLPNDDHGKGHAAVDPNGKAITNKTFAAAGKAFGMDAEESKRNTMDLLEEQDIHEEEYEEEEEEEEGEEEED</sequence>
<comment type="caution">
    <text evidence="2">The sequence shown here is derived from an EMBL/GenBank/DDBJ whole genome shotgun (WGS) entry which is preliminary data.</text>
</comment>
<dbReference type="Proteomes" id="UP000265882">
    <property type="component" value="Unassembled WGS sequence"/>
</dbReference>
<name>A0A3A4N7C4_ABYX5</name>